<dbReference type="SUPFAM" id="SSF63829">
    <property type="entry name" value="Calcium-dependent phosphotriesterase"/>
    <property type="match status" value="1"/>
</dbReference>
<accession>A0ABY4B7M6</accession>
<dbReference type="NCBIfam" id="TIGR02608">
    <property type="entry name" value="delta_60_rpt"/>
    <property type="match status" value="7"/>
</dbReference>
<protein>
    <submittedName>
        <fullName evidence="2">T9SS type A sorting domain-containing protein</fullName>
    </submittedName>
</protein>
<dbReference type="RefSeq" id="WP_243516715.1">
    <property type="nucleotide sequence ID" value="NZ_CP094534.1"/>
</dbReference>
<evidence type="ECO:0000313" key="2">
    <source>
        <dbReference type="EMBL" id="UOE35168.1"/>
    </source>
</evidence>
<dbReference type="Pfam" id="PF18962">
    <property type="entry name" value="Por_Secre_tail"/>
    <property type="match status" value="1"/>
</dbReference>
<organism evidence="2 3">
    <name type="scientific">Hymenobacter monticola</name>
    <dbReference type="NCBI Taxonomy" id="1705399"/>
    <lineage>
        <taxon>Bacteria</taxon>
        <taxon>Pseudomonadati</taxon>
        <taxon>Bacteroidota</taxon>
        <taxon>Cytophagia</taxon>
        <taxon>Cytophagales</taxon>
        <taxon>Hymenobacteraceae</taxon>
        <taxon>Hymenobacter</taxon>
    </lineage>
</organism>
<reference evidence="2 3" key="1">
    <citation type="submission" date="2022-03" db="EMBL/GenBank/DDBJ databases">
        <title>Hymenobactersp. isolated from the air.</title>
        <authorList>
            <person name="Won M."/>
            <person name="Kwon S.-W."/>
        </authorList>
    </citation>
    <scope>NUCLEOTIDE SEQUENCE [LARGE SCALE GENOMIC DNA]</scope>
    <source>
        <strain evidence="2 3">KACC 22596</strain>
    </source>
</reference>
<dbReference type="InterPro" id="IPR013431">
    <property type="entry name" value="Delta_60_rpt"/>
</dbReference>
<keyword evidence="3" id="KW-1185">Reference proteome</keyword>
<dbReference type="NCBIfam" id="TIGR04183">
    <property type="entry name" value="Por_Secre_tail"/>
    <property type="match status" value="1"/>
</dbReference>
<dbReference type="PANTHER" id="PTHR42754:SF1">
    <property type="entry name" value="LIPOPROTEIN"/>
    <property type="match status" value="1"/>
</dbReference>
<gene>
    <name evidence="2" type="ORF">MTP16_05830</name>
</gene>
<dbReference type="PANTHER" id="PTHR42754">
    <property type="entry name" value="ENDOGLUCANASE"/>
    <property type="match status" value="1"/>
</dbReference>
<name>A0ABY4B7M6_9BACT</name>
<evidence type="ECO:0000313" key="3">
    <source>
        <dbReference type="Proteomes" id="UP000831390"/>
    </source>
</evidence>
<proteinExistence type="predicted"/>
<dbReference type="Gene3D" id="2.80.10.50">
    <property type="match status" value="5"/>
</dbReference>
<feature type="domain" description="Secretion system C-terminal sorting" evidence="1">
    <location>
        <begin position="750"/>
        <end position="820"/>
    </location>
</feature>
<dbReference type="InterPro" id="IPR026444">
    <property type="entry name" value="Secre_tail"/>
</dbReference>
<dbReference type="SUPFAM" id="SSF101898">
    <property type="entry name" value="NHL repeat"/>
    <property type="match status" value="1"/>
</dbReference>
<dbReference type="Pfam" id="PF17164">
    <property type="entry name" value="DUF5122"/>
    <property type="match status" value="10"/>
</dbReference>
<sequence>MKDAVQMPNGQFVVAGDFTRINGQAGSGLARFDAAGVEDQVFRQNLSAATVWAGKLLPMPNGQLLVQGRYQNGATQRNYLFRLNANGTLDPTLNVTFSGSYPAPEVREMLLQADGRIIIRGDFTTNANAEIVRLQSDGTLDPSFSVSLTYGSQVNQMLLQTDGKIILGGPFTWLNGSRAFFVARLNTNGSTDTSFQNQAYTNAPLYVNSIALTANGSVVVGGYAINVVGGQSVSIFRLLPTGALDPGFAVPASVAGRDCQRLVVTPNGQVAVLQSTYSTLSQTGARFDAQLVRLQANGALDAAFQPGSGPDWALSELRGLPNGNLLTWGYTSNFSGQRRTLSLLQPTGALETTFAPLLQVPGNVRKVVRQADGKLLIAGYFNSIDGHLTDRIARLLPDGQPDLNFAWRQPNSASWTLSALAVQADDKVLVAGNTLNGNTYTANSSPEEPVFARLTTSGLADPGFVPAIPLTASSPRSRIQLLAEQAGGQIIVGGAFTDAAGKANLTRLLANGSVEPTFAPPAAQPVVYSGLVQANGSIVCVVPVTGATYSQTLQRLLPGGNPDPAFAYTPPAQASQGLPYTGLDRVYQVSATGDYITSGVLGATRVLARATASGADVAGFTTPFQPIAGPALAYSGVNAVAAQADGRLVVGGYMQQSSQFGAPATLLARLEANGQLDATFSTSLITNPTGTPVFERYSVSDVLVQPDGAVVAGGYFLQAAGQPATGLVRFLPTGVLAVRTAKADSRIQAWPVPAREVLHLQLEASAHPQRVQLLDALGKTVISQEATAADVSLNTAALAPGVYVLRVDYASGPATRRIVVE</sequence>
<dbReference type="Proteomes" id="UP000831390">
    <property type="component" value="Chromosome"/>
</dbReference>
<dbReference type="EMBL" id="CP094534">
    <property type="protein sequence ID" value="UOE35168.1"/>
    <property type="molecule type" value="Genomic_DNA"/>
</dbReference>
<evidence type="ECO:0000259" key="1">
    <source>
        <dbReference type="Pfam" id="PF18962"/>
    </source>
</evidence>